<evidence type="ECO:0000313" key="3">
    <source>
        <dbReference type="EMBL" id="OEU07857.1"/>
    </source>
</evidence>
<dbReference type="AlphaFoldDB" id="A0A1E7EPX9"/>
<keyword evidence="4" id="KW-1185">Reference proteome</keyword>
<name>A0A1E7EPX9_9STRA</name>
<feature type="region of interest" description="Disordered" evidence="2">
    <location>
        <begin position="23"/>
        <end position="58"/>
    </location>
</feature>
<protein>
    <submittedName>
        <fullName evidence="3">Uncharacterized protein</fullName>
    </submittedName>
</protein>
<feature type="coiled-coil region" evidence="1">
    <location>
        <begin position="99"/>
        <end position="148"/>
    </location>
</feature>
<dbReference type="EMBL" id="KV784383">
    <property type="protein sequence ID" value="OEU07857.1"/>
    <property type="molecule type" value="Genomic_DNA"/>
</dbReference>
<organism evidence="3 4">
    <name type="scientific">Fragilariopsis cylindrus CCMP1102</name>
    <dbReference type="NCBI Taxonomy" id="635003"/>
    <lineage>
        <taxon>Eukaryota</taxon>
        <taxon>Sar</taxon>
        <taxon>Stramenopiles</taxon>
        <taxon>Ochrophyta</taxon>
        <taxon>Bacillariophyta</taxon>
        <taxon>Bacillariophyceae</taxon>
        <taxon>Bacillariophycidae</taxon>
        <taxon>Bacillariales</taxon>
        <taxon>Bacillariaceae</taxon>
        <taxon>Fragilariopsis</taxon>
    </lineage>
</organism>
<evidence type="ECO:0000313" key="4">
    <source>
        <dbReference type="Proteomes" id="UP000095751"/>
    </source>
</evidence>
<evidence type="ECO:0000256" key="2">
    <source>
        <dbReference type="SAM" id="MobiDB-lite"/>
    </source>
</evidence>
<dbReference type="KEGG" id="fcy:FRACYDRAFT_250481"/>
<keyword evidence="1" id="KW-0175">Coiled coil</keyword>
<accession>A0A1E7EPX9</accession>
<gene>
    <name evidence="3" type="ORF">FRACYDRAFT_250481</name>
</gene>
<feature type="compositionally biased region" description="Basic and acidic residues" evidence="2">
    <location>
        <begin position="28"/>
        <end position="58"/>
    </location>
</feature>
<dbReference type="Proteomes" id="UP000095751">
    <property type="component" value="Unassembled WGS sequence"/>
</dbReference>
<dbReference type="InParanoid" id="A0A1E7EPX9"/>
<evidence type="ECO:0000256" key="1">
    <source>
        <dbReference type="SAM" id="Coils"/>
    </source>
</evidence>
<sequence length="745" mass="84602">MIVGMMLSSSQRRCSATNAAAGYTADPIKNDSNNKNHKDPSIIDNTTTKEEEHDQEDEKYSQVYFEHRIQTLQAKIVHAIPSKEEVDPSNVFSSILQSYDAGKQTLESTKSLLSKLEEKDKSIDPAIIDQAKLAIQDAQDTVNRLNEAGTNCGAAIVDDDNIGLFDSLLHNERDILECTCLIQARPKKLAEWCSELDNRPLLDQFLCDLNLMKLFLSAGGPSNGNYGEALSIYSKIKEEIRIYQKLDDSNNNETLLTTLPPVLSCLQSRIALAVSLQLATPIPIFKQSNMYVDPVKRFWYYVHAAQKKDELDKSFCTLTVWEIRKVIDSNASNEDLTWGREYLRAYRPDEIWTSSQKWRYVMCVKTDVGYRHPDHEFNNYQELISAGGECGPRAFFGRFISKSWGIPTWGVRQPGHAAMSRWTDQSSGGWMVVLGAAWQYSWWDDDRYSGKENGRTRTGVDFYEETQSRTGSKSPDTYYKNVILLECLAECLDETIEEEFSSEKFWRSLALAQRKVMARAFSRQQEICKDRDEEIGRKEKDDNVYNSLCIESRYDSTSAVDKIVTDMKSTHILQPCQDPCLSHILKSQYEEESSVIVIPATSFISPSNPTKNVLVMNSFLGGTQLHLEQDGQVEYELPSSIVTAGTYTLSAKVVNVHRNPKPLLVSIENPSLQNHNFRDNTIDGYELIYLPQGQEMEVQYTKGKWEQTNSIRIELSPGGRLKLSRKAPCWGLTIKEIILQLITSN</sequence>
<reference evidence="3 4" key="1">
    <citation type="submission" date="2016-09" db="EMBL/GenBank/DDBJ databases">
        <title>Extensive genetic diversity and differential bi-allelic expression allows diatom success in the polar Southern Ocean.</title>
        <authorList>
            <consortium name="DOE Joint Genome Institute"/>
            <person name="Mock T."/>
            <person name="Otillar R.P."/>
            <person name="Strauss J."/>
            <person name="Dupont C."/>
            <person name="Frickenhaus S."/>
            <person name="Maumus F."/>
            <person name="Mcmullan M."/>
            <person name="Sanges R."/>
            <person name="Schmutz J."/>
            <person name="Toseland A."/>
            <person name="Valas R."/>
            <person name="Veluchamy A."/>
            <person name="Ward B.J."/>
            <person name="Allen A."/>
            <person name="Barry K."/>
            <person name="Falciatore A."/>
            <person name="Ferrante M."/>
            <person name="Fortunato A.E."/>
            <person name="Gloeckner G."/>
            <person name="Gruber A."/>
            <person name="Hipkin R."/>
            <person name="Janech M."/>
            <person name="Kroth P."/>
            <person name="Leese F."/>
            <person name="Lindquist E."/>
            <person name="Lyon B.R."/>
            <person name="Martin J."/>
            <person name="Mayer C."/>
            <person name="Parker M."/>
            <person name="Quesneville H."/>
            <person name="Raymond J."/>
            <person name="Uhlig C."/>
            <person name="Valentin K.U."/>
            <person name="Worden A.Z."/>
            <person name="Armbrust E.V."/>
            <person name="Bowler C."/>
            <person name="Green B."/>
            <person name="Moulton V."/>
            <person name="Van Oosterhout C."/>
            <person name="Grigoriev I."/>
        </authorList>
    </citation>
    <scope>NUCLEOTIDE SEQUENCE [LARGE SCALE GENOMIC DNA]</scope>
    <source>
        <strain evidence="3 4">CCMP1102</strain>
    </source>
</reference>
<proteinExistence type="predicted"/>
<dbReference type="OrthoDB" id="46119at2759"/>